<organism evidence="1 2">
    <name type="scientific">Amycolatopsis jiangsuensis</name>
    <dbReference type="NCBI Taxonomy" id="1181879"/>
    <lineage>
        <taxon>Bacteria</taxon>
        <taxon>Bacillati</taxon>
        <taxon>Actinomycetota</taxon>
        <taxon>Actinomycetes</taxon>
        <taxon>Pseudonocardiales</taxon>
        <taxon>Pseudonocardiaceae</taxon>
        <taxon>Amycolatopsis</taxon>
    </lineage>
</organism>
<accession>A0A840IUI5</accession>
<comment type="caution">
    <text evidence="1">The sequence shown here is derived from an EMBL/GenBank/DDBJ whole genome shotgun (WGS) entry which is preliminary data.</text>
</comment>
<dbReference type="EMBL" id="JACHMG010000001">
    <property type="protein sequence ID" value="MBB4685453.1"/>
    <property type="molecule type" value="Genomic_DNA"/>
</dbReference>
<name>A0A840IUI5_9PSEU</name>
<evidence type="ECO:0000313" key="1">
    <source>
        <dbReference type="EMBL" id="MBB4685453.1"/>
    </source>
</evidence>
<reference evidence="1 2" key="1">
    <citation type="submission" date="2020-08" db="EMBL/GenBank/DDBJ databases">
        <title>Sequencing the genomes of 1000 actinobacteria strains.</title>
        <authorList>
            <person name="Klenk H.-P."/>
        </authorList>
    </citation>
    <scope>NUCLEOTIDE SEQUENCE [LARGE SCALE GENOMIC DNA]</scope>
    <source>
        <strain evidence="1 2">DSM 45859</strain>
    </source>
</reference>
<gene>
    <name evidence="1" type="ORF">BJY18_002938</name>
</gene>
<evidence type="ECO:0000313" key="2">
    <source>
        <dbReference type="Proteomes" id="UP000581769"/>
    </source>
</evidence>
<keyword evidence="2" id="KW-1185">Reference proteome</keyword>
<protein>
    <submittedName>
        <fullName evidence="1">Uncharacterized protein</fullName>
    </submittedName>
</protein>
<dbReference type="Proteomes" id="UP000581769">
    <property type="component" value="Unassembled WGS sequence"/>
</dbReference>
<proteinExistence type="predicted"/>
<sequence length="39" mass="4190">MTLIAGKRLPESPMLGLPLRELLDQSYLVDIAYPGAGCS</sequence>
<dbReference type="AlphaFoldDB" id="A0A840IUI5"/>